<dbReference type="AlphaFoldDB" id="A0A2T5ML26"/>
<protein>
    <submittedName>
        <fullName evidence="1">Metal-dependent hydrolase</fullName>
    </submittedName>
</protein>
<dbReference type="Proteomes" id="UP000244248">
    <property type="component" value="Unassembled WGS sequence"/>
</dbReference>
<reference evidence="1 2" key="1">
    <citation type="submission" date="2018-04" db="EMBL/GenBank/DDBJ databases">
        <title>Novel species isolated from glacier.</title>
        <authorList>
            <person name="Liu Q."/>
            <person name="Xin Y.-H."/>
        </authorList>
    </citation>
    <scope>NUCLEOTIDE SEQUENCE [LARGE SCALE GENOMIC DNA]</scope>
    <source>
        <strain evidence="1 2">GT1R17</strain>
    </source>
</reference>
<accession>A0A2T5ML26</accession>
<name>A0A2T5ML26_9GAMM</name>
<keyword evidence="2" id="KW-1185">Reference proteome</keyword>
<dbReference type="OrthoDB" id="4760165at2"/>
<dbReference type="RefSeq" id="WP_107938965.1">
    <property type="nucleotide sequence ID" value="NZ_QANS01000001.1"/>
</dbReference>
<comment type="caution">
    <text evidence="1">The sequence shown here is derived from an EMBL/GenBank/DDBJ whole genome shotgun (WGS) entry which is preliminary data.</text>
</comment>
<dbReference type="Pfam" id="PF10118">
    <property type="entry name" value="Metal_hydrol"/>
    <property type="match status" value="1"/>
</dbReference>
<dbReference type="PANTHER" id="PTHR39456:SF1">
    <property type="entry name" value="METAL-DEPENDENT HYDROLASE"/>
    <property type="match status" value="1"/>
</dbReference>
<dbReference type="PANTHER" id="PTHR39456">
    <property type="entry name" value="METAL-DEPENDENT HYDROLASE"/>
    <property type="match status" value="1"/>
</dbReference>
<proteinExistence type="predicted"/>
<organism evidence="1 2">
    <name type="scientific">Stenotrophobium rhamnosiphilum</name>
    <dbReference type="NCBI Taxonomy" id="2029166"/>
    <lineage>
        <taxon>Bacteria</taxon>
        <taxon>Pseudomonadati</taxon>
        <taxon>Pseudomonadota</taxon>
        <taxon>Gammaproteobacteria</taxon>
        <taxon>Nevskiales</taxon>
        <taxon>Nevskiaceae</taxon>
        <taxon>Stenotrophobium</taxon>
    </lineage>
</organism>
<dbReference type="EMBL" id="QANS01000001">
    <property type="protein sequence ID" value="PTU33258.1"/>
    <property type="molecule type" value="Genomic_DNA"/>
</dbReference>
<evidence type="ECO:0000313" key="1">
    <source>
        <dbReference type="EMBL" id="PTU33258.1"/>
    </source>
</evidence>
<gene>
    <name evidence="1" type="ORF">CJD38_00185</name>
</gene>
<dbReference type="InterPro" id="IPR016516">
    <property type="entry name" value="UCP07580"/>
</dbReference>
<dbReference type="PIRSF" id="PIRSF007580">
    <property type="entry name" value="UCP07580"/>
    <property type="match status" value="1"/>
</dbReference>
<dbReference type="GO" id="GO:0016787">
    <property type="term" value="F:hydrolase activity"/>
    <property type="evidence" value="ECO:0007669"/>
    <property type="project" value="UniProtKB-KW"/>
</dbReference>
<sequence>MLPTRRDLRFKLTPESVRNWHAQGPQVAHFFNALSIFFPTGERFFINSVRQYRERVTDPELQKAITAFIGQEAMHGREHEEYNDLLAQAGFPIHRMEGRVNALLEWGKKKLPAISQLSATIALEHFTAIMADRLLRKPDMIASADPRMVALWRWHALEETEHKAVAFDVYRAVRKPSLKNYITRSSGLLIATVIFLGFAHAYQRELVNADKTIGKWDGMGNYLRFMFAKGGFVRDMAGPWFDYLKPGFHPWDHDNRHFLAEIDTLIAEAKRFDMQEAA</sequence>
<keyword evidence="1" id="KW-0378">Hydrolase</keyword>
<evidence type="ECO:0000313" key="2">
    <source>
        <dbReference type="Proteomes" id="UP000244248"/>
    </source>
</evidence>